<dbReference type="InterPro" id="IPR000683">
    <property type="entry name" value="Gfo/Idh/MocA-like_OxRdtase_N"/>
</dbReference>
<sequence length="387" mass="42679">MSPAPIKTCVLGVGLAGLTFHVPFVLALPELFTLYAVLERNPAGPGGKLQARFGEEAAKGVKIYNSLEQVLADPEIELVIVGTPSETHYEFAKRILEAGKHVLVDKPLTATYAQALEIGALAKSKNLVLYPYQNRRWDSDFLALRALLRLPASDPNSIGALFEFESRFDRFRTVLKGTWKDLPLPANGQTYDLGAHLIDQSLVLFGRPSRITAHIENVRGLGSKEVDDTFTIRLHYPALPAPSGSPIQPSSFTVILRASILSVKSQQVRYVVRGTTGTFTKYGVDVQEDQLKVIKSPQDIKQLANYGEEPEEIHGMLENLRGEDVVRSVWPSKKGDYSGLFTDVARAIREGTTPAVRWEESAEVIELIELAMKSSKEGRTLDVPSRA</sequence>
<dbReference type="InterPro" id="IPR036291">
    <property type="entry name" value="NAD(P)-bd_dom_sf"/>
</dbReference>
<dbReference type="STRING" id="98765.A0A2R6NHL0"/>
<protein>
    <recommendedName>
        <fullName evidence="7">Oxidoreductase</fullName>
    </recommendedName>
</protein>
<evidence type="ECO:0000313" key="5">
    <source>
        <dbReference type="EMBL" id="PSR71839.1"/>
    </source>
</evidence>
<dbReference type="PANTHER" id="PTHR43708">
    <property type="entry name" value="CONSERVED EXPRESSED OXIDOREDUCTASE (EUROFUNG)"/>
    <property type="match status" value="1"/>
</dbReference>
<dbReference type="SUPFAM" id="SSF51735">
    <property type="entry name" value="NAD(P)-binding Rossmann-fold domains"/>
    <property type="match status" value="1"/>
</dbReference>
<proteinExistence type="inferred from homology"/>
<keyword evidence="2" id="KW-0560">Oxidoreductase</keyword>
<reference evidence="5 6" key="1">
    <citation type="submission" date="2018-02" db="EMBL/GenBank/DDBJ databases">
        <title>Genome sequence of the basidiomycete white-rot fungus Phlebia centrifuga.</title>
        <authorList>
            <person name="Granchi Z."/>
            <person name="Peng M."/>
            <person name="de Vries R.P."/>
            <person name="Hilden K."/>
            <person name="Makela M.R."/>
            <person name="Grigoriev I."/>
            <person name="Riley R."/>
        </authorList>
    </citation>
    <scope>NUCLEOTIDE SEQUENCE [LARGE SCALE GENOMIC DNA]</scope>
    <source>
        <strain evidence="5 6">FBCC195</strain>
    </source>
</reference>
<evidence type="ECO:0000256" key="1">
    <source>
        <dbReference type="ARBA" id="ARBA00010928"/>
    </source>
</evidence>
<evidence type="ECO:0008006" key="7">
    <source>
        <dbReference type="Google" id="ProtNLM"/>
    </source>
</evidence>
<evidence type="ECO:0000313" key="6">
    <source>
        <dbReference type="Proteomes" id="UP000186601"/>
    </source>
</evidence>
<comment type="caution">
    <text evidence="5">The sequence shown here is derived from an EMBL/GenBank/DDBJ whole genome shotgun (WGS) entry which is preliminary data.</text>
</comment>
<dbReference type="Gene3D" id="3.30.360.10">
    <property type="entry name" value="Dihydrodipicolinate Reductase, domain 2"/>
    <property type="match status" value="1"/>
</dbReference>
<dbReference type="AlphaFoldDB" id="A0A2R6NHL0"/>
<comment type="similarity">
    <text evidence="1">Belongs to the Gfo/Idh/MocA family.</text>
</comment>
<dbReference type="OrthoDB" id="446809at2759"/>
<feature type="domain" description="Gfo/Idh/MocA-like oxidoreductase C-terminal" evidence="4">
    <location>
        <begin position="156"/>
        <end position="382"/>
    </location>
</feature>
<dbReference type="GO" id="GO:0000166">
    <property type="term" value="F:nucleotide binding"/>
    <property type="evidence" value="ECO:0007669"/>
    <property type="project" value="InterPro"/>
</dbReference>
<keyword evidence="6" id="KW-1185">Reference proteome</keyword>
<dbReference type="Proteomes" id="UP000186601">
    <property type="component" value="Unassembled WGS sequence"/>
</dbReference>
<gene>
    <name evidence="5" type="ORF">PHLCEN_2v12340</name>
</gene>
<dbReference type="EMBL" id="MLYV02001242">
    <property type="protein sequence ID" value="PSR71839.1"/>
    <property type="molecule type" value="Genomic_DNA"/>
</dbReference>
<feature type="domain" description="Gfo/Idh/MocA-like oxidoreductase N-terminal" evidence="3">
    <location>
        <begin position="7"/>
        <end position="130"/>
    </location>
</feature>
<evidence type="ECO:0000256" key="2">
    <source>
        <dbReference type="ARBA" id="ARBA00023002"/>
    </source>
</evidence>
<accession>A0A2R6NHL0</accession>
<dbReference type="Pfam" id="PF01408">
    <property type="entry name" value="GFO_IDH_MocA"/>
    <property type="match status" value="1"/>
</dbReference>
<dbReference type="Pfam" id="PF02894">
    <property type="entry name" value="GFO_IDH_MocA_C"/>
    <property type="match status" value="1"/>
</dbReference>
<dbReference type="PANTHER" id="PTHR43708:SF5">
    <property type="entry name" value="CONSERVED EXPRESSED OXIDOREDUCTASE (EUROFUNG)-RELATED"/>
    <property type="match status" value="1"/>
</dbReference>
<dbReference type="InterPro" id="IPR051317">
    <property type="entry name" value="Gfo/Idh/MocA_oxidoreduct"/>
</dbReference>
<name>A0A2R6NHL0_9APHY</name>
<dbReference type="GO" id="GO:0016491">
    <property type="term" value="F:oxidoreductase activity"/>
    <property type="evidence" value="ECO:0007669"/>
    <property type="project" value="UniProtKB-KW"/>
</dbReference>
<evidence type="ECO:0000259" key="4">
    <source>
        <dbReference type="Pfam" id="PF02894"/>
    </source>
</evidence>
<evidence type="ECO:0000259" key="3">
    <source>
        <dbReference type="Pfam" id="PF01408"/>
    </source>
</evidence>
<dbReference type="InterPro" id="IPR004104">
    <property type="entry name" value="Gfo/Idh/MocA-like_OxRdtase_C"/>
</dbReference>
<organism evidence="5 6">
    <name type="scientific">Hermanssonia centrifuga</name>
    <dbReference type="NCBI Taxonomy" id="98765"/>
    <lineage>
        <taxon>Eukaryota</taxon>
        <taxon>Fungi</taxon>
        <taxon>Dikarya</taxon>
        <taxon>Basidiomycota</taxon>
        <taxon>Agaricomycotina</taxon>
        <taxon>Agaricomycetes</taxon>
        <taxon>Polyporales</taxon>
        <taxon>Meruliaceae</taxon>
        <taxon>Hermanssonia</taxon>
    </lineage>
</organism>
<dbReference type="Gene3D" id="3.40.50.720">
    <property type="entry name" value="NAD(P)-binding Rossmann-like Domain"/>
    <property type="match status" value="1"/>
</dbReference>